<dbReference type="InterPro" id="IPR011009">
    <property type="entry name" value="Kinase-like_dom_sf"/>
</dbReference>
<dbReference type="PROSITE" id="PS50011">
    <property type="entry name" value="PROTEIN_KINASE_DOM"/>
    <property type="match status" value="1"/>
</dbReference>
<feature type="non-terminal residue" evidence="8">
    <location>
        <position position="1"/>
    </location>
</feature>
<evidence type="ECO:0000313" key="9">
    <source>
        <dbReference type="Proteomes" id="UP001177023"/>
    </source>
</evidence>
<gene>
    <name evidence="8" type="ORF">MSPICULIGERA_LOCUS1666</name>
</gene>
<dbReference type="GO" id="GO:0043235">
    <property type="term" value="C:receptor complex"/>
    <property type="evidence" value="ECO:0007669"/>
    <property type="project" value="TreeGrafter"/>
</dbReference>
<evidence type="ECO:0000256" key="5">
    <source>
        <dbReference type="ARBA" id="ARBA00023137"/>
    </source>
</evidence>
<accession>A0AA36C6D2</accession>
<evidence type="ECO:0000256" key="1">
    <source>
        <dbReference type="ARBA" id="ARBA00022679"/>
    </source>
</evidence>
<evidence type="ECO:0000259" key="7">
    <source>
        <dbReference type="PROSITE" id="PS50011"/>
    </source>
</evidence>
<sequence length="383" mass="42992">ASKKDIFPWWMIAVVVVVFMTASIVIGICMRKFCPRMCCCINTHLEELDKLEAAAPNYYSSSPSAKNLEPINPPPDDWEIGPYSLEISADRLGSGAYAVVYRGILRGIPPILKVAPSIQLSISLNANENVVAVKMAHAHASNTDLTEFQQEIAFMKSLGYHPHLASLLGCQTDPLQPCIVTEICERGDLLGLLRSEVKEDTNFLTIDDFLNISWQISDALVYLAAKNIIHRDVAARNVLVTDNKVVKLSDFGLCRFNDTFLYTTRGGRLPIKWMAPESLEFAQFSTKTDVWSYGVLLYELYSWGMSPYFAQEPEEMLNYLKQGGRLMVPECPVIIRSLMTRCWSFGPDDRPDFEEIRSTIYAILRAVNGGDGYLDVALDYCQV</sequence>
<dbReference type="FunFam" id="1.10.510.10:FF:000554">
    <property type="entry name" value="Predicted protein"/>
    <property type="match status" value="1"/>
</dbReference>
<reference evidence="8" key="1">
    <citation type="submission" date="2023-06" db="EMBL/GenBank/DDBJ databases">
        <authorList>
            <person name="Delattre M."/>
        </authorList>
    </citation>
    <scope>NUCLEOTIDE SEQUENCE</scope>
    <source>
        <strain evidence="8">AF72</strain>
    </source>
</reference>
<keyword evidence="3" id="KW-0418">Kinase</keyword>
<dbReference type="InterPro" id="IPR001245">
    <property type="entry name" value="Ser-Thr/Tyr_kinase_cat_dom"/>
</dbReference>
<dbReference type="CDD" id="cd00192">
    <property type="entry name" value="PTKc"/>
    <property type="match status" value="1"/>
</dbReference>
<evidence type="ECO:0000256" key="6">
    <source>
        <dbReference type="SAM" id="Phobius"/>
    </source>
</evidence>
<keyword evidence="2" id="KW-0547">Nucleotide-binding</keyword>
<keyword evidence="6" id="KW-0472">Membrane</keyword>
<evidence type="ECO:0000256" key="3">
    <source>
        <dbReference type="ARBA" id="ARBA00022777"/>
    </source>
</evidence>
<dbReference type="Proteomes" id="UP001177023">
    <property type="component" value="Unassembled WGS sequence"/>
</dbReference>
<dbReference type="AlphaFoldDB" id="A0AA36C6D2"/>
<evidence type="ECO:0000313" key="8">
    <source>
        <dbReference type="EMBL" id="CAJ0560861.1"/>
    </source>
</evidence>
<dbReference type="SUPFAM" id="SSF56112">
    <property type="entry name" value="Protein kinase-like (PK-like)"/>
    <property type="match status" value="1"/>
</dbReference>
<feature type="transmembrane region" description="Helical" evidence="6">
    <location>
        <begin position="6"/>
        <end position="28"/>
    </location>
</feature>
<dbReference type="Gene3D" id="3.30.200.20">
    <property type="entry name" value="Phosphorylase Kinase, domain 1"/>
    <property type="match status" value="1"/>
</dbReference>
<keyword evidence="6" id="KW-1133">Transmembrane helix</keyword>
<feature type="domain" description="Protein kinase" evidence="7">
    <location>
        <begin position="86"/>
        <end position="364"/>
    </location>
</feature>
<feature type="non-terminal residue" evidence="8">
    <location>
        <position position="383"/>
    </location>
</feature>
<keyword evidence="4" id="KW-0067">ATP-binding</keyword>
<name>A0AA36C6D2_9BILA</name>
<dbReference type="PANTHER" id="PTHR24416">
    <property type="entry name" value="TYROSINE-PROTEIN KINASE RECEPTOR"/>
    <property type="match status" value="1"/>
</dbReference>
<dbReference type="PROSITE" id="PS00109">
    <property type="entry name" value="PROTEIN_KINASE_TYR"/>
    <property type="match status" value="1"/>
</dbReference>
<dbReference type="GO" id="GO:0007169">
    <property type="term" value="P:cell surface receptor protein tyrosine kinase signaling pathway"/>
    <property type="evidence" value="ECO:0007669"/>
    <property type="project" value="TreeGrafter"/>
</dbReference>
<dbReference type="GO" id="GO:0004714">
    <property type="term" value="F:transmembrane receptor protein tyrosine kinase activity"/>
    <property type="evidence" value="ECO:0007669"/>
    <property type="project" value="TreeGrafter"/>
</dbReference>
<proteinExistence type="predicted"/>
<dbReference type="InterPro" id="IPR020635">
    <property type="entry name" value="Tyr_kinase_cat_dom"/>
</dbReference>
<keyword evidence="5" id="KW-0829">Tyrosine-protein kinase</keyword>
<dbReference type="Pfam" id="PF07714">
    <property type="entry name" value="PK_Tyr_Ser-Thr"/>
    <property type="match status" value="1"/>
</dbReference>
<organism evidence="8 9">
    <name type="scientific">Mesorhabditis spiculigera</name>
    <dbReference type="NCBI Taxonomy" id="96644"/>
    <lineage>
        <taxon>Eukaryota</taxon>
        <taxon>Metazoa</taxon>
        <taxon>Ecdysozoa</taxon>
        <taxon>Nematoda</taxon>
        <taxon>Chromadorea</taxon>
        <taxon>Rhabditida</taxon>
        <taxon>Rhabditina</taxon>
        <taxon>Rhabditomorpha</taxon>
        <taxon>Rhabditoidea</taxon>
        <taxon>Rhabditidae</taxon>
        <taxon>Mesorhabditinae</taxon>
        <taxon>Mesorhabditis</taxon>
    </lineage>
</organism>
<protein>
    <recommendedName>
        <fullName evidence="7">Protein kinase domain-containing protein</fullName>
    </recommendedName>
</protein>
<keyword evidence="6" id="KW-0812">Transmembrane</keyword>
<keyword evidence="1" id="KW-0808">Transferase</keyword>
<dbReference type="InterPro" id="IPR008266">
    <property type="entry name" value="Tyr_kinase_AS"/>
</dbReference>
<comment type="caution">
    <text evidence="8">The sequence shown here is derived from an EMBL/GenBank/DDBJ whole genome shotgun (WGS) entry which is preliminary data.</text>
</comment>
<dbReference type="SMART" id="SM00219">
    <property type="entry name" value="TyrKc"/>
    <property type="match status" value="1"/>
</dbReference>
<evidence type="ECO:0000256" key="2">
    <source>
        <dbReference type="ARBA" id="ARBA00022741"/>
    </source>
</evidence>
<dbReference type="Gene3D" id="1.10.510.10">
    <property type="entry name" value="Transferase(Phosphotransferase) domain 1"/>
    <property type="match status" value="1"/>
</dbReference>
<dbReference type="GO" id="GO:0005886">
    <property type="term" value="C:plasma membrane"/>
    <property type="evidence" value="ECO:0007669"/>
    <property type="project" value="TreeGrafter"/>
</dbReference>
<dbReference type="PRINTS" id="PR00109">
    <property type="entry name" value="TYRKINASE"/>
</dbReference>
<evidence type="ECO:0000256" key="4">
    <source>
        <dbReference type="ARBA" id="ARBA00022840"/>
    </source>
</evidence>
<dbReference type="InterPro" id="IPR050122">
    <property type="entry name" value="RTK"/>
</dbReference>
<keyword evidence="9" id="KW-1185">Reference proteome</keyword>
<dbReference type="InterPro" id="IPR000719">
    <property type="entry name" value="Prot_kinase_dom"/>
</dbReference>
<dbReference type="GO" id="GO:0005524">
    <property type="term" value="F:ATP binding"/>
    <property type="evidence" value="ECO:0007669"/>
    <property type="project" value="UniProtKB-KW"/>
</dbReference>
<dbReference type="EMBL" id="CATQJA010000505">
    <property type="protein sequence ID" value="CAJ0560861.1"/>
    <property type="molecule type" value="Genomic_DNA"/>
</dbReference>
<dbReference type="PANTHER" id="PTHR24416:SF600">
    <property type="entry name" value="PDGF- AND VEGF-RECEPTOR RELATED, ISOFORM J"/>
    <property type="match status" value="1"/>
</dbReference>